<protein>
    <submittedName>
        <fullName evidence="13">Uncharacterized protein</fullName>
    </submittedName>
</protein>
<keyword evidence="11" id="KW-0804">Transcription</keyword>
<dbReference type="OrthoDB" id="637682at2759"/>
<keyword evidence="5" id="KW-0597">Phosphoprotein</keyword>
<dbReference type="SMART" id="SM00733">
    <property type="entry name" value="Mterf"/>
    <property type="match status" value="6"/>
</dbReference>
<keyword evidence="10" id="KW-0496">Mitochondrion</keyword>
<keyword evidence="7" id="KW-0809">Transit peptide</keyword>
<dbReference type="InterPro" id="IPR003690">
    <property type="entry name" value="MTERF"/>
</dbReference>
<dbReference type="PANTHER" id="PTHR15437:SF2">
    <property type="entry name" value="TRANSCRIPTION TERMINATION FACTOR 1, MITOCHONDRIAL"/>
    <property type="match status" value="1"/>
</dbReference>
<keyword evidence="8" id="KW-0805">Transcription regulation</keyword>
<dbReference type="Proteomes" id="UP001501920">
    <property type="component" value="Chromosome 11"/>
</dbReference>
<evidence type="ECO:0000256" key="10">
    <source>
        <dbReference type="ARBA" id="ARBA00023128"/>
    </source>
</evidence>
<dbReference type="AlphaFoldDB" id="A0A3B4CY31"/>
<comment type="function">
    <text evidence="12">Transcription termination factor. Binds to a 28 bp region within the tRNA(Leu(uur)) gene at a position immediately adjacent to and downstream of the 16S rRNA gene; this region comprises a tridecamer sequence critical for directing accurate termination. Binds DNA along the major grove and promotes DNA bending and partial unwinding. Promotes base flipping. Transcription termination activity appears to be polarized with highest specificity for transcripts initiated on the light strand.</text>
</comment>
<evidence type="ECO:0000256" key="3">
    <source>
        <dbReference type="ARBA" id="ARBA00011245"/>
    </source>
</evidence>
<comment type="similarity">
    <text evidence="2">Belongs to the mTERF family.</text>
</comment>
<evidence type="ECO:0000256" key="6">
    <source>
        <dbReference type="ARBA" id="ARBA00022737"/>
    </source>
</evidence>
<dbReference type="GO" id="GO:0003677">
    <property type="term" value="F:DNA binding"/>
    <property type="evidence" value="ECO:0007669"/>
    <property type="project" value="UniProtKB-KW"/>
</dbReference>
<reference evidence="13" key="3">
    <citation type="submission" date="2025-09" db="UniProtKB">
        <authorList>
            <consortium name="Ensembl"/>
        </authorList>
    </citation>
    <scope>IDENTIFICATION</scope>
</reference>
<keyword evidence="4" id="KW-0806">Transcription termination</keyword>
<sequence length="383" mass="43214">MALRQISTSLLRGHHRAFLQPSTITAAPISITVSTLHRFFSATRAATAPSNGSENVSLLENLTILGVDLKMARQRQPGVLRKVLTNEHGLAEFLSSKGASREVIASIISRFPRAITRSGEHLEERWQLWRNIFQDDAEIVRILDRSPESFFRSSDNENLEKNILFLSSLGITPHDLPKLLMKAPRVFSNSLELNRTMVELLQSVCVSLGGKDHEAFARAIISRNVYILIRSTKRIKANIEFLLASLKLSDTEALSLLQSHGADILDLSHTSLKRNFKSLWVKLRSLGCRKVEMKKLVLNYTQVLFVSPERLNEKLDCLVEGGIDVRQIVEKPKVLDFSAVTLKQRLDDLNGLGYNFDASGIAILDMSKKRFDAKLEKLREFRL</sequence>
<evidence type="ECO:0000256" key="2">
    <source>
        <dbReference type="ARBA" id="ARBA00007692"/>
    </source>
</evidence>
<dbReference type="Ensembl" id="ENSPNAT00000063463.1">
    <property type="protein sequence ID" value="ENSPNAP00000044762.1"/>
    <property type="gene ID" value="ENSPNAG00000031498.1"/>
</dbReference>
<name>A0A3B4CY31_PYGNA</name>
<dbReference type="GeneTree" id="ENSGT00530000063817"/>
<evidence type="ECO:0000313" key="13">
    <source>
        <dbReference type="Ensembl" id="ENSPNAP00000044762.1"/>
    </source>
</evidence>
<reference evidence="13" key="2">
    <citation type="submission" date="2025-08" db="UniProtKB">
        <authorList>
            <consortium name="Ensembl"/>
        </authorList>
    </citation>
    <scope>IDENTIFICATION</scope>
</reference>
<dbReference type="GeneID" id="108415193"/>
<dbReference type="Pfam" id="PF02536">
    <property type="entry name" value="mTERF"/>
    <property type="match status" value="1"/>
</dbReference>
<evidence type="ECO:0000256" key="11">
    <source>
        <dbReference type="ARBA" id="ARBA00023163"/>
    </source>
</evidence>
<dbReference type="GO" id="GO:0005759">
    <property type="term" value="C:mitochondrial matrix"/>
    <property type="evidence" value="ECO:0007669"/>
    <property type="project" value="TreeGrafter"/>
</dbReference>
<dbReference type="GO" id="GO:0006393">
    <property type="term" value="P:termination of mitochondrial transcription"/>
    <property type="evidence" value="ECO:0007669"/>
    <property type="project" value="TreeGrafter"/>
</dbReference>
<keyword evidence="9" id="KW-0238">DNA-binding</keyword>
<evidence type="ECO:0000256" key="5">
    <source>
        <dbReference type="ARBA" id="ARBA00022553"/>
    </source>
</evidence>
<accession>A0A3B4CY31</accession>
<proteinExistence type="inferred from homology"/>
<dbReference type="InterPro" id="IPR038538">
    <property type="entry name" value="MTERF_sf"/>
</dbReference>
<organism evidence="13 14">
    <name type="scientific">Pygocentrus nattereri</name>
    <name type="common">Red-bellied piranha</name>
    <dbReference type="NCBI Taxonomy" id="42514"/>
    <lineage>
        <taxon>Eukaryota</taxon>
        <taxon>Metazoa</taxon>
        <taxon>Chordata</taxon>
        <taxon>Craniata</taxon>
        <taxon>Vertebrata</taxon>
        <taxon>Euteleostomi</taxon>
        <taxon>Actinopterygii</taxon>
        <taxon>Neopterygii</taxon>
        <taxon>Teleostei</taxon>
        <taxon>Ostariophysi</taxon>
        <taxon>Characiformes</taxon>
        <taxon>Characoidei</taxon>
        <taxon>Pygocentrus</taxon>
    </lineage>
</organism>
<gene>
    <name evidence="13" type="primary">MTERF1</name>
</gene>
<evidence type="ECO:0000256" key="7">
    <source>
        <dbReference type="ARBA" id="ARBA00022946"/>
    </source>
</evidence>
<dbReference type="Gene3D" id="1.25.70.10">
    <property type="entry name" value="Transcription termination factor 3, mitochondrial"/>
    <property type="match status" value="1"/>
</dbReference>
<evidence type="ECO:0000313" key="14">
    <source>
        <dbReference type="Proteomes" id="UP001501920"/>
    </source>
</evidence>
<evidence type="ECO:0000256" key="9">
    <source>
        <dbReference type="ARBA" id="ARBA00023125"/>
    </source>
</evidence>
<reference evidence="13 14" key="1">
    <citation type="submission" date="2020-10" db="EMBL/GenBank/DDBJ databases">
        <title>Pygocentrus nattereri (red-bellied piranha) genome, fPygNat1, primary haplotype.</title>
        <authorList>
            <person name="Myers G."/>
            <person name="Meyer A."/>
            <person name="Karagic N."/>
            <person name="Pippel M."/>
            <person name="Winkler S."/>
            <person name="Tracey A."/>
            <person name="Wood J."/>
            <person name="Formenti G."/>
            <person name="Howe K."/>
            <person name="Fedrigo O."/>
            <person name="Jarvis E.D."/>
        </authorList>
    </citation>
    <scope>NUCLEOTIDE SEQUENCE [LARGE SCALE GENOMIC DNA]</scope>
</reference>
<comment type="subcellular location">
    <subcellularLocation>
        <location evidence="1">Mitochondrion</location>
    </subcellularLocation>
</comment>
<evidence type="ECO:0000256" key="8">
    <source>
        <dbReference type="ARBA" id="ARBA00023015"/>
    </source>
</evidence>
<evidence type="ECO:0000256" key="12">
    <source>
        <dbReference type="ARBA" id="ARBA00037520"/>
    </source>
</evidence>
<evidence type="ECO:0000256" key="4">
    <source>
        <dbReference type="ARBA" id="ARBA00022472"/>
    </source>
</evidence>
<evidence type="ECO:0000256" key="1">
    <source>
        <dbReference type="ARBA" id="ARBA00004173"/>
    </source>
</evidence>
<dbReference type="PANTHER" id="PTHR15437">
    <property type="entry name" value="TRANSCRIPTION TERMINATION FACTOR, MITOCHONDRIAL"/>
    <property type="match status" value="1"/>
</dbReference>
<keyword evidence="14" id="KW-1185">Reference proteome</keyword>
<comment type="subunit">
    <text evidence="3">Monomer.</text>
</comment>
<keyword evidence="6" id="KW-0677">Repeat</keyword>